<dbReference type="GeneID" id="301328533"/>
<dbReference type="Pfam" id="PF01569">
    <property type="entry name" value="PAP2"/>
    <property type="match status" value="1"/>
</dbReference>
<dbReference type="PANTHER" id="PTHR14969">
    <property type="entry name" value="SPHINGOSINE-1-PHOSPHATE PHOSPHOHYDROLASE"/>
    <property type="match status" value="1"/>
</dbReference>
<comment type="caution">
    <text evidence="3">The sequence shown here is derived from an EMBL/GenBank/DDBJ whole genome shotgun (WGS) entry which is preliminary data.</text>
</comment>
<keyword evidence="1" id="KW-1133">Transmembrane helix</keyword>
<keyword evidence="4" id="KW-1185">Reference proteome</keyword>
<feature type="transmembrane region" description="Helical" evidence="1">
    <location>
        <begin position="60"/>
        <end position="82"/>
    </location>
</feature>
<proteinExistence type="predicted"/>
<reference evidence="3" key="1">
    <citation type="submission" date="2023-07" db="EMBL/GenBank/DDBJ databases">
        <title>Genomic Encyclopedia of Type Strains, Phase IV (KMG-IV): sequencing the most valuable type-strain genomes for metagenomic binning, comparative biology and taxonomic classification.</title>
        <authorList>
            <person name="Goeker M."/>
        </authorList>
    </citation>
    <scope>NUCLEOTIDE SEQUENCE [LARGE SCALE GENOMIC DNA]</scope>
    <source>
        <strain evidence="3">JSM 076093</strain>
    </source>
</reference>
<feature type="transmembrane region" description="Helical" evidence="1">
    <location>
        <begin position="183"/>
        <end position="203"/>
    </location>
</feature>
<feature type="domain" description="Phosphatidic acid phosphatase type 2/haloperoxidase" evidence="2">
    <location>
        <begin position="88"/>
        <end position="200"/>
    </location>
</feature>
<dbReference type="InterPro" id="IPR000326">
    <property type="entry name" value="PAP2/HPO"/>
</dbReference>
<name>A0ABU0K8A9_9BACL</name>
<dbReference type="Gene3D" id="1.20.144.10">
    <property type="entry name" value="Phosphatidic acid phosphatase type 2/haloperoxidase"/>
    <property type="match status" value="2"/>
</dbReference>
<accession>A0ABU0K8A9</accession>
<evidence type="ECO:0000256" key="1">
    <source>
        <dbReference type="SAM" id="Phobius"/>
    </source>
</evidence>
<keyword evidence="1" id="KW-0812">Transmembrane</keyword>
<dbReference type="Proteomes" id="UP001226720">
    <property type="component" value="Unassembled WGS sequence"/>
</dbReference>
<dbReference type="InterPro" id="IPR036938">
    <property type="entry name" value="PAP2/HPO_sf"/>
</dbReference>
<dbReference type="PANTHER" id="PTHR14969:SF13">
    <property type="entry name" value="AT30094P"/>
    <property type="match status" value="1"/>
</dbReference>
<feature type="transmembrane region" description="Helical" evidence="1">
    <location>
        <begin position="87"/>
        <end position="107"/>
    </location>
</feature>
<dbReference type="SUPFAM" id="SSF48317">
    <property type="entry name" value="Acid phosphatase/Vanadium-dependent haloperoxidase"/>
    <property type="match status" value="1"/>
</dbReference>
<dbReference type="SMART" id="SM00014">
    <property type="entry name" value="acidPPc"/>
    <property type="match status" value="1"/>
</dbReference>
<sequence>MNRNRKQTILLTTLLIASLAIIIFITRGILQNGSFQLDAALSKYFTRTITDDWLHIMEALALSASKPAIISISLLVIGILWIKKRDYAGMIAVFVFVMGGNIVNKLIKSWTQRERPTGNMLEDGFSFPSGHVMVGFIMYGLIVYFIYHYTSNAIIKNTSFLIVSLLLICIGVSRVAAGEHYATDVIAGYAFGGFFLVIAIKVYQLMTQERNAIQQVHRDV</sequence>
<feature type="transmembrane region" description="Helical" evidence="1">
    <location>
        <begin position="127"/>
        <end position="147"/>
    </location>
</feature>
<evidence type="ECO:0000313" key="3">
    <source>
        <dbReference type="EMBL" id="MDQ0484885.1"/>
    </source>
</evidence>
<keyword evidence="1" id="KW-0472">Membrane</keyword>
<gene>
    <name evidence="3" type="ORF">QO000_003888</name>
</gene>
<organism evidence="3 4">
    <name type="scientific">Guptibacillus hwajinpoensis</name>
    <dbReference type="NCBI Taxonomy" id="208199"/>
    <lineage>
        <taxon>Bacteria</taxon>
        <taxon>Bacillati</taxon>
        <taxon>Bacillota</taxon>
        <taxon>Bacilli</taxon>
        <taxon>Bacillales</taxon>
        <taxon>Guptibacillaceae</taxon>
        <taxon>Guptibacillus</taxon>
    </lineage>
</organism>
<evidence type="ECO:0000259" key="2">
    <source>
        <dbReference type="SMART" id="SM00014"/>
    </source>
</evidence>
<dbReference type="CDD" id="cd03392">
    <property type="entry name" value="PAP2_like_2"/>
    <property type="match status" value="1"/>
</dbReference>
<dbReference type="RefSeq" id="WP_301552833.1">
    <property type="nucleotide sequence ID" value="NZ_JAQRMZ010000011.1"/>
</dbReference>
<evidence type="ECO:0000313" key="4">
    <source>
        <dbReference type="Proteomes" id="UP001226720"/>
    </source>
</evidence>
<feature type="transmembrane region" description="Helical" evidence="1">
    <location>
        <begin position="9"/>
        <end position="30"/>
    </location>
</feature>
<protein>
    <submittedName>
        <fullName evidence="3">Membrane-associated phospholipid phosphatase</fullName>
    </submittedName>
</protein>
<feature type="transmembrane region" description="Helical" evidence="1">
    <location>
        <begin position="159"/>
        <end position="177"/>
    </location>
</feature>
<dbReference type="EMBL" id="JAUSWM010000011">
    <property type="protein sequence ID" value="MDQ0484885.1"/>
    <property type="molecule type" value="Genomic_DNA"/>
</dbReference>